<evidence type="ECO:0000313" key="3">
    <source>
        <dbReference type="Proteomes" id="UP000092382"/>
    </source>
</evidence>
<organism evidence="2 3">
    <name type="scientific">Aphanizomenon flos-aquae LD13</name>
    <dbReference type="NCBI Taxonomy" id="1710894"/>
    <lineage>
        <taxon>Bacteria</taxon>
        <taxon>Bacillati</taxon>
        <taxon>Cyanobacteriota</taxon>
        <taxon>Cyanophyceae</taxon>
        <taxon>Nostocales</taxon>
        <taxon>Aphanizomenonaceae</taxon>
        <taxon>Aphanizomenon</taxon>
    </lineage>
</organism>
<protein>
    <recommendedName>
        <fullName evidence="1">NYN domain-containing protein</fullName>
    </recommendedName>
</protein>
<dbReference type="Proteomes" id="UP000092382">
    <property type="component" value="Unassembled WGS sequence"/>
</dbReference>
<evidence type="ECO:0000313" key="2">
    <source>
        <dbReference type="EMBL" id="OBQ17500.1"/>
    </source>
</evidence>
<dbReference type="InterPro" id="IPR021139">
    <property type="entry name" value="NYN"/>
</dbReference>
<proteinExistence type="predicted"/>
<gene>
    <name evidence="2" type="ORF">AN481_18860</name>
</gene>
<comment type="caution">
    <text evidence="2">The sequence shown here is derived from an EMBL/GenBank/DDBJ whole genome shotgun (WGS) entry which is preliminary data.</text>
</comment>
<dbReference type="AlphaFoldDB" id="A0A1B7VH76"/>
<name>A0A1B7VH76_APHFL</name>
<feature type="domain" description="NYN" evidence="1">
    <location>
        <begin position="121"/>
        <end position="233"/>
    </location>
</feature>
<dbReference type="PATRIC" id="fig|1710894.3.peg.3269"/>
<accession>A0A1B7VH76</accession>
<dbReference type="GO" id="GO:0004540">
    <property type="term" value="F:RNA nuclease activity"/>
    <property type="evidence" value="ECO:0007669"/>
    <property type="project" value="InterPro"/>
</dbReference>
<dbReference type="Pfam" id="PF01936">
    <property type="entry name" value="NYN"/>
    <property type="match status" value="1"/>
</dbReference>
<sequence>MSYHDSALLEKISVEICQSIVAIQQQQPELLMAKYRTINWQISTNKSALSGKFRAILGQTQSWDELSQKLQSLLKAVLIPVAFNSKIVSDLLAYVDQLNPENNDLITTHLLQRQSTGIAILLLDAENLQLNTNTERFLTTTCNCPLQVKIAFANWSNRGKLDVELHQRGYDLIHVPMGRDNADGKMIAVGSSIHERYLNVKEVFVCSSDKVMTNLCNTLQQNGILVYQVSQHGENIRVFNSATSETVNYSLKPVPEIPSIEQFIAQFKGLIKLQQKETASYWIKLSILSKLFKTNYQLTISQVIAHHFPGKQAKDVFIHYPSEFVVHQIDEKSELYVTLFEYHQSKLEDSQDISQPETPILKELSMIDSPADLEKVIKNILTDLSRVDNQRFIDISILGSKFYQQYGKPITEQIKQLKISGSFAKFLHSCKSLQIQQVGKRWEVGVKKSEL</sequence>
<evidence type="ECO:0000259" key="1">
    <source>
        <dbReference type="Pfam" id="PF01936"/>
    </source>
</evidence>
<reference evidence="2 3" key="1">
    <citation type="submission" date="2015-09" db="EMBL/GenBank/DDBJ databases">
        <title>Whole genome shotgun sequence assembly of Aphanizomenon flos-aquae UKL13.</title>
        <authorList>
            <person name="Driscoll C."/>
        </authorList>
    </citation>
    <scope>NUCLEOTIDE SEQUENCE [LARGE SCALE GENOMIC DNA]</scope>
    <source>
        <strain evidence="2">MDT13</strain>
    </source>
</reference>
<dbReference type="EMBL" id="LJOY01000116">
    <property type="protein sequence ID" value="OBQ17500.1"/>
    <property type="molecule type" value="Genomic_DNA"/>
</dbReference>